<proteinExistence type="predicted"/>
<sequence>MVSQNGVLTACPSLTACSSRGCSQRFQKYPNLIAMIDMELSIAVFSLLLWICGVVIPDAEINLKSGRTPDRNLKSGRTPEQKFKVGTDPKGRTPDRNLKSGRTPDRNLKSGRTRGDGPDCILEKIFSFGSPEQPVKIFALTVQVGPVLGGLDTRLQGAPVSHAWTYRDFPNDALAVLIVVRHARRL</sequence>
<comment type="caution">
    <text evidence="3">The sequence shown here is derived from an EMBL/GenBank/DDBJ whole genome shotgun (WGS) entry which is preliminary data.</text>
</comment>
<feature type="compositionally biased region" description="Basic and acidic residues" evidence="1">
    <location>
        <begin position="67"/>
        <end position="116"/>
    </location>
</feature>
<evidence type="ECO:0000313" key="3">
    <source>
        <dbReference type="EMBL" id="PKI73265.1"/>
    </source>
</evidence>
<dbReference type="EMBL" id="PGOL01000278">
    <property type="protein sequence ID" value="PKI73265.1"/>
    <property type="molecule type" value="Genomic_DNA"/>
</dbReference>
<organism evidence="3 4">
    <name type="scientific">Punica granatum</name>
    <name type="common">Pomegranate</name>
    <dbReference type="NCBI Taxonomy" id="22663"/>
    <lineage>
        <taxon>Eukaryota</taxon>
        <taxon>Viridiplantae</taxon>
        <taxon>Streptophyta</taxon>
        <taxon>Embryophyta</taxon>
        <taxon>Tracheophyta</taxon>
        <taxon>Spermatophyta</taxon>
        <taxon>Magnoliopsida</taxon>
        <taxon>eudicotyledons</taxon>
        <taxon>Gunneridae</taxon>
        <taxon>Pentapetalae</taxon>
        <taxon>rosids</taxon>
        <taxon>malvids</taxon>
        <taxon>Myrtales</taxon>
        <taxon>Lythraceae</taxon>
        <taxon>Punica</taxon>
    </lineage>
</organism>
<protein>
    <submittedName>
        <fullName evidence="3">Uncharacterized protein</fullName>
    </submittedName>
</protein>
<keyword evidence="2" id="KW-0812">Transmembrane</keyword>
<name>A0A2I0KXR2_PUNGR</name>
<evidence type="ECO:0000256" key="2">
    <source>
        <dbReference type="SAM" id="Phobius"/>
    </source>
</evidence>
<accession>A0A2I0KXR2</accession>
<keyword evidence="4" id="KW-1185">Reference proteome</keyword>
<feature type="transmembrane region" description="Helical" evidence="2">
    <location>
        <begin position="33"/>
        <end position="56"/>
    </location>
</feature>
<dbReference type="Proteomes" id="UP000233551">
    <property type="component" value="Unassembled WGS sequence"/>
</dbReference>
<reference evidence="3 4" key="1">
    <citation type="submission" date="2017-11" db="EMBL/GenBank/DDBJ databases">
        <title>De-novo sequencing of pomegranate (Punica granatum L.) genome.</title>
        <authorList>
            <person name="Akparov Z."/>
            <person name="Amiraslanov A."/>
            <person name="Hajiyeva S."/>
            <person name="Abbasov M."/>
            <person name="Kaur K."/>
            <person name="Hamwieh A."/>
            <person name="Solovyev V."/>
            <person name="Salamov A."/>
            <person name="Braich B."/>
            <person name="Kosarev P."/>
            <person name="Mahmoud A."/>
            <person name="Hajiyev E."/>
            <person name="Babayeva S."/>
            <person name="Izzatullayeva V."/>
            <person name="Mammadov A."/>
            <person name="Mammadov A."/>
            <person name="Sharifova S."/>
            <person name="Ojaghi J."/>
            <person name="Eynullazada K."/>
            <person name="Bayramov B."/>
            <person name="Abdulazimova A."/>
            <person name="Shahmuradov I."/>
        </authorList>
    </citation>
    <scope>NUCLEOTIDE SEQUENCE [LARGE SCALE GENOMIC DNA]</scope>
    <source>
        <strain evidence="4">cv. AG2017</strain>
        <tissue evidence="3">Leaf</tissue>
    </source>
</reference>
<gene>
    <name evidence="3" type="ORF">CRG98_006342</name>
</gene>
<evidence type="ECO:0000256" key="1">
    <source>
        <dbReference type="SAM" id="MobiDB-lite"/>
    </source>
</evidence>
<keyword evidence="2" id="KW-1133">Transmembrane helix</keyword>
<evidence type="ECO:0000313" key="4">
    <source>
        <dbReference type="Proteomes" id="UP000233551"/>
    </source>
</evidence>
<keyword evidence="2" id="KW-0472">Membrane</keyword>
<dbReference type="AlphaFoldDB" id="A0A2I0KXR2"/>
<feature type="region of interest" description="Disordered" evidence="1">
    <location>
        <begin position="65"/>
        <end position="116"/>
    </location>
</feature>